<feature type="binding site" evidence="4">
    <location>
        <position position="22"/>
    </location>
    <ligand>
        <name>Mg(2+)</name>
        <dbReference type="ChEBI" id="CHEBI:18420"/>
    </ligand>
</feature>
<accession>A0A146K5U2</accession>
<keyword evidence="4" id="KW-0460">Magnesium</keyword>
<reference evidence="5" key="1">
    <citation type="submission" date="2015-07" db="EMBL/GenBank/DDBJ databases">
        <title>Adaptation to a free-living lifestyle via gene acquisitions in the diplomonad Trepomonas sp. PC1.</title>
        <authorList>
            <person name="Xu F."/>
            <person name="Jerlstrom-Hultqvist J."/>
            <person name="Kolisko M."/>
            <person name="Simpson A.G.B."/>
            <person name="Roger A.J."/>
            <person name="Svard S.G."/>
            <person name="Andersson J.O."/>
        </authorList>
    </citation>
    <scope>NUCLEOTIDE SEQUENCE</scope>
    <source>
        <strain evidence="5">PC1</strain>
    </source>
</reference>
<feature type="binding site" evidence="4">
    <location>
        <position position="39"/>
    </location>
    <ligand>
        <name>Mg(2+)</name>
        <dbReference type="ChEBI" id="CHEBI:18420"/>
    </ligand>
</feature>
<dbReference type="InterPro" id="IPR027417">
    <property type="entry name" value="P-loop_NTPase"/>
</dbReference>
<feature type="non-terminal residue" evidence="5">
    <location>
        <position position="134"/>
    </location>
</feature>
<gene>
    <name evidence="5" type="ORF">TPC1_17536</name>
</gene>
<dbReference type="EMBL" id="GDID01005620">
    <property type="protein sequence ID" value="JAP90986.1"/>
    <property type="molecule type" value="Transcribed_RNA"/>
</dbReference>
<evidence type="ECO:0000256" key="1">
    <source>
        <dbReference type="ARBA" id="ARBA00022741"/>
    </source>
</evidence>
<dbReference type="InterPro" id="IPR006689">
    <property type="entry name" value="Small_GTPase_ARF/SAR"/>
</dbReference>
<feature type="binding site" evidence="3">
    <location>
        <begin position="15"/>
        <end position="22"/>
    </location>
    <ligand>
        <name>GTP</name>
        <dbReference type="ChEBI" id="CHEBI:37565"/>
    </ligand>
</feature>
<dbReference type="GO" id="GO:0005525">
    <property type="term" value="F:GTP binding"/>
    <property type="evidence" value="ECO:0007669"/>
    <property type="project" value="UniProtKB-KW"/>
</dbReference>
<keyword evidence="1 3" id="KW-0547">Nucleotide-binding</keyword>
<evidence type="ECO:0000256" key="2">
    <source>
        <dbReference type="ARBA" id="ARBA00023134"/>
    </source>
</evidence>
<evidence type="ECO:0000256" key="3">
    <source>
        <dbReference type="PIRSR" id="PIRSR606689-1"/>
    </source>
</evidence>
<feature type="binding site" evidence="3">
    <location>
        <begin position="116"/>
        <end position="119"/>
    </location>
    <ligand>
        <name>GTP</name>
        <dbReference type="ChEBI" id="CHEBI:37565"/>
    </ligand>
</feature>
<dbReference type="PROSITE" id="PS51417">
    <property type="entry name" value="ARF"/>
    <property type="match status" value="1"/>
</dbReference>
<feature type="non-terminal residue" evidence="5">
    <location>
        <position position="1"/>
    </location>
</feature>
<protein>
    <submittedName>
        <fullName evidence="5">ADP-ribosylation factor</fullName>
    </submittedName>
</protein>
<dbReference type="SUPFAM" id="SSF52540">
    <property type="entry name" value="P-loop containing nucleoside triphosphate hydrolases"/>
    <property type="match status" value="1"/>
</dbReference>
<dbReference type="SMART" id="SM00177">
    <property type="entry name" value="ARF"/>
    <property type="match status" value="1"/>
</dbReference>
<keyword evidence="4" id="KW-0479">Metal-binding</keyword>
<dbReference type="GO" id="GO:0003924">
    <property type="term" value="F:GTPase activity"/>
    <property type="evidence" value="ECO:0007669"/>
    <property type="project" value="InterPro"/>
</dbReference>
<organism evidence="5">
    <name type="scientific">Trepomonas sp. PC1</name>
    <dbReference type="NCBI Taxonomy" id="1076344"/>
    <lineage>
        <taxon>Eukaryota</taxon>
        <taxon>Metamonada</taxon>
        <taxon>Diplomonadida</taxon>
        <taxon>Hexamitidae</taxon>
        <taxon>Hexamitinae</taxon>
        <taxon>Trepomonas</taxon>
    </lineage>
</organism>
<dbReference type="GO" id="GO:0046872">
    <property type="term" value="F:metal ion binding"/>
    <property type="evidence" value="ECO:0007669"/>
    <property type="project" value="UniProtKB-KW"/>
</dbReference>
<sequence length="134" mass="15430">KKLFGMRTYKIFTTGLEAAGKTTILYKICLNEPITKIPTIGLFQEQEYQNLIFQECDLYEDRVTKFEEIMIPQAQGMIFVVDSSDSIEQLQIVKDKLWQCLRNEKLQKVPLLVFANKQDLPSALSQNVIVQILG</sequence>
<dbReference type="Gene3D" id="3.40.50.300">
    <property type="entry name" value="P-loop containing nucleotide triphosphate hydrolases"/>
    <property type="match status" value="1"/>
</dbReference>
<evidence type="ECO:0000256" key="4">
    <source>
        <dbReference type="PIRSR" id="PIRSR606689-2"/>
    </source>
</evidence>
<dbReference type="AlphaFoldDB" id="A0A146K5U2"/>
<keyword evidence="2 3" id="KW-0342">GTP-binding</keyword>
<dbReference type="InterPro" id="IPR024156">
    <property type="entry name" value="Small_GTPase_ARF"/>
</dbReference>
<evidence type="ECO:0000313" key="5">
    <source>
        <dbReference type="EMBL" id="JAP90986.1"/>
    </source>
</evidence>
<dbReference type="Pfam" id="PF00025">
    <property type="entry name" value="Arf"/>
    <property type="match status" value="1"/>
</dbReference>
<name>A0A146K5U2_9EUKA</name>
<proteinExistence type="predicted"/>
<dbReference type="PANTHER" id="PTHR11711">
    <property type="entry name" value="ADP RIBOSYLATION FACTOR-RELATED"/>
    <property type="match status" value="1"/>
</dbReference>